<evidence type="ECO:0000256" key="2">
    <source>
        <dbReference type="ARBA" id="ARBA00022676"/>
    </source>
</evidence>
<accession>A0A835ARD6</accession>
<dbReference type="Pfam" id="PF00201">
    <property type="entry name" value="UDPGT"/>
    <property type="match status" value="1"/>
</dbReference>
<dbReference type="GO" id="GO:0008194">
    <property type="term" value="F:UDP-glycosyltransferase activity"/>
    <property type="evidence" value="ECO:0007669"/>
    <property type="project" value="InterPro"/>
</dbReference>
<evidence type="ECO:0000256" key="1">
    <source>
        <dbReference type="ARBA" id="ARBA00009995"/>
    </source>
</evidence>
<dbReference type="SUPFAM" id="SSF53756">
    <property type="entry name" value="UDP-Glycosyltransferase/glycogen phosphorylase"/>
    <property type="match status" value="1"/>
</dbReference>
<comment type="caution">
    <text evidence="7">The sequence shown here is derived from an EMBL/GenBank/DDBJ whole genome shotgun (WGS) entry which is preliminary data.</text>
</comment>
<dbReference type="FunFam" id="3.40.50.2000:FF:000051">
    <property type="entry name" value="Glycosyltransferase"/>
    <property type="match status" value="1"/>
</dbReference>
<dbReference type="AlphaFoldDB" id="A0A835ARD6"/>
<evidence type="ECO:0000256" key="5">
    <source>
        <dbReference type="RuleBase" id="RU362057"/>
    </source>
</evidence>
<gene>
    <name evidence="7" type="ORF">HU200_050579</name>
</gene>
<evidence type="ECO:0000313" key="8">
    <source>
        <dbReference type="Proteomes" id="UP000636709"/>
    </source>
</evidence>
<proteinExistence type="inferred from homology"/>
<dbReference type="Proteomes" id="UP000636709">
    <property type="component" value="Unassembled WGS sequence"/>
</dbReference>
<reference evidence="7" key="1">
    <citation type="submission" date="2020-07" db="EMBL/GenBank/DDBJ databases">
        <title>Genome sequence and genetic diversity analysis of an under-domesticated orphan crop, white fonio (Digitaria exilis).</title>
        <authorList>
            <person name="Bennetzen J.L."/>
            <person name="Chen S."/>
            <person name="Ma X."/>
            <person name="Wang X."/>
            <person name="Yssel A.E.J."/>
            <person name="Chaluvadi S.R."/>
            <person name="Johnson M."/>
            <person name="Gangashetty P."/>
            <person name="Hamidou F."/>
            <person name="Sanogo M.D."/>
            <person name="Zwaenepoel A."/>
            <person name="Wallace J."/>
            <person name="Van De Peer Y."/>
            <person name="Van Deynze A."/>
        </authorList>
    </citation>
    <scope>NUCLEOTIDE SEQUENCE</scope>
    <source>
        <tissue evidence="7">Leaves</tissue>
    </source>
</reference>
<dbReference type="EMBL" id="JACEFO010002254">
    <property type="protein sequence ID" value="KAF8670553.1"/>
    <property type="molecule type" value="Genomic_DNA"/>
</dbReference>
<sequence>MESSSAIIAADAPPPPRPEQQPPPSPPRPHVVLVASPGAGHLNPMAELARRLVAHHGLAATLVTIPDPSAGPKPNDAHSAAATLSSTGFATIVLPSVPLDDLPADAPIGTVLFELIARSIPHLRALLRDVAAASPPLAALVPDLFAAATLPLAAELAVPGYLFIPASLTALHVMRTLVELHDDASSGEYRDLPDPLLFPCGAALRHEDVPVGMEDSKAPVYAQIVEEGRRYRLAAGFLVNTFYEMEPAAVEEFKVAAERGTFPPVYPVGPFVRSGSEEDATSPCVTEWLDRQPNGSVVYVSFGSAGALSVEQTAELAAGLEDSGHRFLWVVRMPSLDGENHSDMGKRGDLSGGEEDDPLAWLPEGFLDRTSGRGLAVRSWAPQVRVLSHPATAAFVSHCGWNSTLESVSYGVPMVAWPLYAEQRMNAVFLSESVGVALQPCARVSDGVIGREEVAEVVRELMEGEKGRAVRRRTGDLRQAADMAWAPEGSSRRAMEEVAGRWRAAALGREEVRQ</sequence>
<dbReference type="CDD" id="cd03784">
    <property type="entry name" value="GT1_Gtf-like"/>
    <property type="match status" value="1"/>
</dbReference>
<keyword evidence="3 4" id="KW-0808">Transferase</keyword>
<dbReference type="Gene3D" id="3.40.50.2000">
    <property type="entry name" value="Glycogen Phosphorylase B"/>
    <property type="match status" value="2"/>
</dbReference>
<dbReference type="PANTHER" id="PTHR48046">
    <property type="entry name" value="UDP-GLYCOSYLTRANSFERASE 72E1"/>
    <property type="match status" value="1"/>
</dbReference>
<dbReference type="PROSITE" id="PS00375">
    <property type="entry name" value="UDPGT"/>
    <property type="match status" value="1"/>
</dbReference>
<organism evidence="7 8">
    <name type="scientific">Digitaria exilis</name>
    <dbReference type="NCBI Taxonomy" id="1010633"/>
    <lineage>
        <taxon>Eukaryota</taxon>
        <taxon>Viridiplantae</taxon>
        <taxon>Streptophyta</taxon>
        <taxon>Embryophyta</taxon>
        <taxon>Tracheophyta</taxon>
        <taxon>Spermatophyta</taxon>
        <taxon>Magnoliopsida</taxon>
        <taxon>Liliopsida</taxon>
        <taxon>Poales</taxon>
        <taxon>Poaceae</taxon>
        <taxon>PACMAD clade</taxon>
        <taxon>Panicoideae</taxon>
        <taxon>Panicodae</taxon>
        <taxon>Paniceae</taxon>
        <taxon>Anthephorinae</taxon>
        <taxon>Digitaria</taxon>
    </lineage>
</organism>
<evidence type="ECO:0000256" key="6">
    <source>
        <dbReference type="SAM" id="MobiDB-lite"/>
    </source>
</evidence>
<comment type="similarity">
    <text evidence="1 4">Belongs to the UDP-glycosyltransferase family.</text>
</comment>
<protein>
    <recommendedName>
        <fullName evidence="5">Glycosyltransferase</fullName>
        <ecNumber evidence="5">2.4.1.-</ecNumber>
    </recommendedName>
</protein>
<keyword evidence="8" id="KW-1185">Reference proteome</keyword>
<feature type="compositionally biased region" description="Pro residues" evidence="6">
    <location>
        <begin position="12"/>
        <end position="29"/>
    </location>
</feature>
<evidence type="ECO:0000256" key="4">
    <source>
        <dbReference type="RuleBase" id="RU003718"/>
    </source>
</evidence>
<name>A0A835ARD6_9POAL</name>
<dbReference type="InterPro" id="IPR002213">
    <property type="entry name" value="UDP_glucos_trans"/>
</dbReference>
<keyword evidence="2 4" id="KW-0328">Glycosyltransferase</keyword>
<dbReference type="EC" id="2.4.1.-" evidence="5"/>
<evidence type="ECO:0000256" key="3">
    <source>
        <dbReference type="ARBA" id="ARBA00022679"/>
    </source>
</evidence>
<dbReference type="OrthoDB" id="5835829at2759"/>
<dbReference type="PANTHER" id="PTHR48046:SF6">
    <property type="entry name" value="GLYCOSYLTRANSFERASE"/>
    <property type="match status" value="1"/>
</dbReference>
<feature type="region of interest" description="Disordered" evidence="6">
    <location>
        <begin position="1"/>
        <end position="30"/>
    </location>
</feature>
<evidence type="ECO:0000313" key="7">
    <source>
        <dbReference type="EMBL" id="KAF8670553.1"/>
    </source>
</evidence>
<dbReference type="FunFam" id="3.40.50.2000:FF:000054">
    <property type="entry name" value="Glycosyltransferase"/>
    <property type="match status" value="1"/>
</dbReference>
<feature type="compositionally biased region" description="Low complexity" evidence="6">
    <location>
        <begin position="1"/>
        <end position="11"/>
    </location>
</feature>
<dbReference type="InterPro" id="IPR035595">
    <property type="entry name" value="UDP_glycos_trans_CS"/>
</dbReference>